<evidence type="ECO:0000313" key="2">
    <source>
        <dbReference type="EMBL" id="RML42958.1"/>
    </source>
</evidence>
<evidence type="ECO:0000313" key="3">
    <source>
        <dbReference type="Proteomes" id="UP000280292"/>
    </source>
</evidence>
<accession>A0A3M2VX38</accession>
<comment type="caution">
    <text evidence="2">The sequence shown here is derived from an EMBL/GenBank/DDBJ whole genome shotgun (WGS) entry which is preliminary data.</text>
</comment>
<dbReference type="EMBL" id="RBNR01000198">
    <property type="protein sequence ID" value="RML42958.1"/>
    <property type="molecule type" value="Genomic_DNA"/>
</dbReference>
<reference evidence="2 3" key="1">
    <citation type="submission" date="2018-08" db="EMBL/GenBank/DDBJ databases">
        <title>Recombination of ecologically and evolutionarily significant loci maintains genetic cohesion in the Pseudomonas syringae species complex.</title>
        <authorList>
            <person name="Dillon M."/>
            <person name="Thakur S."/>
            <person name="Almeida R.N.D."/>
            <person name="Weir B.S."/>
            <person name="Guttman D.S."/>
        </authorList>
    </citation>
    <scope>NUCLEOTIDE SEQUENCE [LARGE SCALE GENOMIC DNA]</scope>
    <source>
        <strain evidence="2 3">ICMP 3883</strain>
    </source>
</reference>
<proteinExistence type="predicted"/>
<gene>
    <name evidence="2" type="ORF">ALQ95_200083</name>
</gene>
<organism evidence="2 3">
    <name type="scientific">Pseudomonas syringae pv. ribicola</name>
    <dbReference type="NCBI Taxonomy" id="55398"/>
    <lineage>
        <taxon>Bacteria</taxon>
        <taxon>Pseudomonadati</taxon>
        <taxon>Pseudomonadota</taxon>
        <taxon>Gammaproteobacteria</taxon>
        <taxon>Pseudomonadales</taxon>
        <taxon>Pseudomonadaceae</taxon>
        <taxon>Pseudomonas</taxon>
    </lineage>
</organism>
<keyword evidence="1" id="KW-0472">Membrane</keyword>
<keyword evidence="1" id="KW-1133">Transmembrane helix</keyword>
<keyword evidence="1" id="KW-0812">Transmembrane</keyword>
<sequence length="85" mass="9851">MPRSLSLESPLCLQKKINNFICLRHDKGIQVQILYLSVYFFFWLLYFVTYKSITWWPSRPVQMELVSISTPLAPALSGLGIRKSA</sequence>
<dbReference type="Proteomes" id="UP000280292">
    <property type="component" value="Unassembled WGS sequence"/>
</dbReference>
<protein>
    <submittedName>
        <fullName evidence="2">Uncharacterized protein</fullName>
    </submittedName>
</protein>
<name>A0A3M2VX38_PSESI</name>
<evidence type="ECO:0000256" key="1">
    <source>
        <dbReference type="SAM" id="Phobius"/>
    </source>
</evidence>
<feature type="transmembrane region" description="Helical" evidence="1">
    <location>
        <begin position="33"/>
        <end position="53"/>
    </location>
</feature>
<dbReference type="AlphaFoldDB" id="A0A3M2VX38"/>